<keyword evidence="3" id="KW-0808">Transferase</keyword>
<evidence type="ECO:0000256" key="1">
    <source>
        <dbReference type="ARBA" id="ARBA00022763"/>
    </source>
</evidence>
<reference evidence="3 4" key="1">
    <citation type="submission" date="2015-11" db="EMBL/GenBank/DDBJ databases">
        <title>Exploring the genomic traits of fungus-feeding bacterial genus Collimonas.</title>
        <authorList>
            <person name="Song C."/>
            <person name="Schmidt R."/>
            <person name="de Jager V."/>
            <person name="Krzyzanowska D."/>
            <person name="Jongedijk E."/>
            <person name="Cankar K."/>
            <person name="Beekwilder J."/>
            <person name="van Veen A."/>
            <person name="de Boer W."/>
            <person name="van Veen J.A."/>
            <person name="Garbeva P."/>
        </authorList>
    </citation>
    <scope>NUCLEOTIDE SEQUENCE [LARGE SCALE GENOMIC DNA]</scope>
    <source>
        <strain evidence="3 4">Ter282</strain>
    </source>
</reference>
<dbReference type="GO" id="GO:0003908">
    <property type="term" value="F:methylated-DNA-[protein]-cysteine S-methyltransferase activity"/>
    <property type="evidence" value="ECO:0007669"/>
    <property type="project" value="UniProtKB-EC"/>
</dbReference>
<dbReference type="PATRIC" id="fig|279058.18.peg.3541"/>
<dbReference type="EMBL" id="CP013235">
    <property type="protein sequence ID" value="AMP11286.1"/>
    <property type="molecule type" value="Genomic_DNA"/>
</dbReference>
<gene>
    <name evidence="3" type="ORF">CAter282_3600</name>
</gene>
<sequence length="177" mass="19202">MNIISDSPLKRATGGQLPAQHFSAVVAAPFGAIGIRTDAGLVRELVYLPSSFHEKDASDALAERVVQQVGRYFEQPDFRFDLPLAPLGTAFQHKVWKAIAAIPRGQVLTYGQVAKLVESAPRAVGQACGSNWFPLVIPCHRVTAAGGIGGFSHHDEEDGFHIRVKRWLLEHEGVVGL</sequence>
<keyword evidence="4" id="KW-1185">Reference proteome</keyword>
<dbReference type="Proteomes" id="UP000071778">
    <property type="component" value="Chromosome"/>
</dbReference>
<proteinExistence type="predicted"/>
<dbReference type="OrthoDB" id="9802228at2"/>
<dbReference type="Pfam" id="PF01035">
    <property type="entry name" value="DNA_binding_1"/>
    <property type="match status" value="1"/>
</dbReference>
<dbReference type="PANTHER" id="PTHR10815:SF13">
    <property type="entry name" value="METHYLATED-DNA--PROTEIN-CYSTEINE METHYLTRANSFERASE"/>
    <property type="match status" value="1"/>
</dbReference>
<keyword evidence="1" id="KW-0227">DNA damage</keyword>
<dbReference type="RefSeq" id="WP_061534309.1">
    <property type="nucleotide sequence ID" value="NZ_CP013233.1"/>
</dbReference>
<dbReference type="SUPFAM" id="SSF46767">
    <property type="entry name" value="Methylated DNA-protein cysteine methyltransferase, C-terminal domain"/>
    <property type="match status" value="1"/>
</dbReference>
<dbReference type="AlphaFoldDB" id="A0A127QMR0"/>
<dbReference type="GO" id="GO:0032259">
    <property type="term" value="P:methylation"/>
    <property type="evidence" value="ECO:0007669"/>
    <property type="project" value="UniProtKB-KW"/>
</dbReference>
<evidence type="ECO:0000259" key="2">
    <source>
        <dbReference type="Pfam" id="PF01035"/>
    </source>
</evidence>
<name>A0A127QMR0_9BURK</name>
<dbReference type="SUPFAM" id="SSF53155">
    <property type="entry name" value="Methylated DNA-protein cysteine methyltransferase domain"/>
    <property type="match status" value="1"/>
</dbReference>
<accession>A0A127QMR0</accession>
<dbReference type="NCBIfam" id="TIGR00589">
    <property type="entry name" value="ogt"/>
    <property type="match status" value="1"/>
</dbReference>
<dbReference type="Gene3D" id="1.10.10.10">
    <property type="entry name" value="Winged helix-like DNA-binding domain superfamily/Winged helix DNA-binding domain"/>
    <property type="match status" value="1"/>
</dbReference>
<protein>
    <submittedName>
        <fullName evidence="3">Methylated-DNA-[]-cysteine S-methyltransferase family protein</fullName>
        <ecNumber evidence="3">2.1.1.63</ecNumber>
    </submittedName>
</protein>
<dbReference type="CDD" id="cd06445">
    <property type="entry name" value="ATase"/>
    <property type="match status" value="1"/>
</dbReference>
<dbReference type="InterPro" id="IPR036217">
    <property type="entry name" value="MethylDNA_cys_MeTrfase_DNAb"/>
</dbReference>
<dbReference type="GO" id="GO:0006281">
    <property type="term" value="P:DNA repair"/>
    <property type="evidence" value="ECO:0007669"/>
    <property type="project" value="InterPro"/>
</dbReference>
<feature type="domain" description="Methylated-DNA-[protein]-cysteine S-methyltransferase DNA binding" evidence="2">
    <location>
        <begin position="90"/>
        <end position="174"/>
    </location>
</feature>
<dbReference type="PANTHER" id="PTHR10815">
    <property type="entry name" value="METHYLATED-DNA--PROTEIN-CYSTEINE METHYLTRANSFERASE"/>
    <property type="match status" value="1"/>
</dbReference>
<keyword evidence="3" id="KW-0489">Methyltransferase</keyword>
<dbReference type="InterPro" id="IPR036631">
    <property type="entry name" value="MGMT_N_sf"/>
</dbReference>
<evidence type="ECO:0000313" key="3">
    <source>
        <dbReference type="EMBL" id="AMP11286.1"/>
    </source>
</evidence>
<organism evidence="3 4">
    <name type="scientific">Collimonas arenae</name>
    <dbReference type="NCBI Taxonomy" id="279058"/>
    <lineage>
        <taxon>Bacteria</taxon>
        <taxon>Pseudomonadati</taxon>
        <taxon>Pseudomonadota</taxon>
        <taxon>Betaproteobacteria</taxon>
        <taxon>Burkholderiales</taxon>
        <taxon>Oxalobacteraceae</taxon>
        <taxon>Collimonas</taxon>
    </lineage>
</organism>
<dbReference type="InterPro" id="IPR036388">
    <property type="entry name" value="WH-like_DNA-bd_sf"/>
</dbReference>
<evidence type="ECO:0000313" key="4">
    <source>
        <dbReference type="Proteomes" id="UP000071778"/>
    </source>
</evidence>
<dbReference type="EC" id="2.1.1.63" evidence="3"/>
<dbReference type="InterPro" id="IPR014048">
    <property type="entry name" value="MethylDNA_cys_MeTrfase_DNA-bd"/>
</dbReference>